<proteinExistence type="predicted"/>
<keyword evidence="2" id="KW-1185">Reference proteome</keyword>
<dbReference type="EMBL" id="CP066744">
    <property type="protein sequence ID" value="QQK08037.1"/>
    <property type="molecule type" value="Genomic_DNA"/>
</dbReference>
<reference evidence="1 2" key="1">
    <citation type="journal article" date="2022" name="Int. J. Syst. Evol. Microbiol.">
        <title>Miniphocaeibacter halophilus sp. nov., an ammonium-tolerant acetate-producing bacterium isolated from a biogas system.</title>
        <authorList>
            <person name="Schnurer A."/>
            <person name="Singh A."/>
            <person name="Bi S."/>
            <person name="Qiao W."/>
            <person name="Westerholm M."/>
        </authorList>
    </citation>
    <scope>NUCLEOTIDE SEQUENCE [LARGE SCALE GENOMIC DNA]</scope>
    <source>
        <strain evidence="1 2">AMB_01</strain>
    </source>
</reference>
<accession>A0AC61MR14</accession>
<evidence type="ECO:0000313" key="2">
    <source>
        <dbReference type="Proteomes" id="UP000595814"/>
    </source>
</evidence>
<protein>
    <submittedName>
        <fullName evidence="1">Galactokinase</fullName>
    </submittedName>
</protein>
<organism evidence="1 2">
    <name type="scientific">Miniphocaeibacter halophilus</name>
    <dbReference type="NCBI Taxonomy" id="2931922"/>
    <lineage>
        <taxon>Bacteria</taxon>
        <taxon>Bacillati</taxon>
        <taxon>Bacillota</taxon>
        <taxon>Tissierellia</taxon>
        <taxon>Tissierellales</taxon>
        <taxon>Peptoniphilaceae</taxon>
        <taxon>Miniphocaeibacter</taxon>
    </lineage>
</organism>
<dbReference type="Proteomes" id="UP000595814">
    <property type="component" value="Chromosome"/>
</dbReference>
<name>A0AC61MR14_9FIRM</name>
<gene>
    <name evidence="1" type="ORF">JFY71_00420</name>
</gene>
<sequence>MLKVKEVINLIRNDKLNNDFLKLYKDEEKIKEQKERYIGALEKFESLYGNEEVEIYSVPGRTEVLGNHTDHQLGRVVAAAINLDMIAVVSKSENINIVSDEQVIEEIRIDDLDKKENEEETSESLIRGVTSRLKDLGYKIGGFKGYFTSDVLIGSGLSSSAAFEVMIGAILSGLYNNMTIPPVEIAKVGQYAETVYFGKASGLMDQCACSIGNLITIDFKDINNPLVEHLDVDFSKLNLSICIVDTKGSHADLSNEYTMISGEMKKVANVFNQDYLRMVNEEEFFKNITTVLEKCGDRATLRAIHFFNENRRVGEMVAALENYNLEEIEKLVSNSGDSSFKYLQNIYKGGSIKSQEVAVGLALSEKILGTNGVCRVHGGGFAGTIQIFVNNEFVNEYKESIEKVFGKGSCYVLKIREDGATKVL</sequence>
<evidence type="ECO:0000313" key="1">
    <source>
        <dbReference type="EMBL" id="QQK08037.1"/>
    </source>
</evidence>